<dbReference type="GeneID" id="94833176"/>
<dbReference type="PANTHER" id="PTHR46093:SF18">
    <property type="entry name" value="FIBRONECTIN TYPE-III DOMAIN-CONTAINING PROTEIN"/>
    <property type="match status" value="1"/>
</dbReference>
<proteinExistence type="predicted"/>
<evidence type="ECO:0000256" key="1">
    <source>
        <dbReference type="ARBA" id="ARBA00022441"/>
    </source>
</evidence>
<dbReference type="Pfam" id="PF24681">
    <property type="entry name" value="Kelch_KLHDC2_KLHL20_DRC7"/>
    <property type="match status" value="1"/>
</dbReference>
<comment type="caution">
    <text evidence="3">The sequence shown here is derived from an EMBL/GenBank/DDBJ whole genome shotgun (WGS) entry which is preliminary data.</text>
</comment>
<dbReference type="PANTHER" id="PTHR46093">
    <property type="entry name" value="ACYL-COA-BINDING DOMAIN-CONTAINING PROTEIN 5"/>
    <property type="match status" value="1"/>
</dbReference>
<dbReference type="EMBL" id="MLAK01000422">
    <property type="protein sequence ID" value="OHT14071.1"/>
    <property type="molecule type" value="Genomic_DNA"/>
</dbReference>
<keyword evidence="2" id="KW-0677">Repeat</keyword>
<dbReference type="OrthoDB" id="7676067at2759"/>
<keyword evidence="4" id="KW-1185">Reference proteome</keyword>
<evidence type="ECO:0000313" key="3">
    <source>
        <dbReference type="EMBL" id="OHT14071.1"/>
    </source>
</evidence>
<dbReference type="Gene3D" id="2.120.10.80">
    <property type="entry name" value="Kelch-type beta propeller"/>
    <property type="match status" value="2"/>
</dbReference>
<name>A0A1J4KS17_9EUKA</name>
<dbReference type="InterPro" id="IPR015915">
    <property type="entry name" value="Kelch-typ_b-propeller"/>
</dbReference>
<dbReference type="VEuPathDB" id="TrichDB:TRFO_15580"/>
<keyword evidence="1" id="KW-0880">Kelch repeat</keyword>
<dbReference type="RefSeq" id="XP_068367207.1">
    <property type="nucleotide sequence ID" value="XM_068498472.1"/>
</dbReference>
<sequence length="462" mass="51309">MSCKLLKNSIKWQRKMGNQESSPSQAQQPPIRPKLAAAGTLIPARRMSVDRLLTISTLPNSNNLWNQSYSRIIETAFTGVWSNVIPKGTLPKARIGHFTVCSQNADKAYVGYGNSPSGEVLNDVWELDLDNLTWREIDVFLKNENSDNPSIESNNGENKIKGRIGSSATMNESTIYVFGGTIGDQYITELHSIDINTGEIKFMNYSDETSDSEKPTARATPVFQYYDGRLILWGGFNGQFPTDLYSYDLQTQNWTRTDPKISGRAGIPWCLMNDQILCYGGTKGGEMLSIQPLDLTITVIPCTGILPPSENTGFQMVAADRYIFFFGGKANTSWTFLYACDASRKEKMSWFVFDMKPDGETVKTEDGHISDLGLFMLPRLHSFSAAYSQTKKALVGFFGYPQLEPPPIHMISIGEAISVLNQQDDLVKALKVTGEAHQGESKLPGIVKARTVQANEAIEQNM</sequence>
<accession>A0A1J4KS17</accession>
<dbReference type="Proteomes" id="UP000179807">
    <property type="component" value="Unassembled WGS sequence"/>
</dbReference>
<organism evidence="3 4">
    <name type="scientific">Tritrichomonas foetus</name>
    <dbReference type="NCBI Taxonomy" id="1144522"/>
    <lineage>
        <taxon>Eukaryota</taxon>
        <taxon>Metamonada</taxon>
        <taxon>Parabasalia</taxon>
        <taxon>Tritrichomonadida</taxon>
        <taxon>Tritrichomonadidae</taxon>
        <taxon>Tritrichomonas</taxon>
    </lineage>
</organism>
<gene>
    <name evidence="3" type="ORF">TRFO_15580</name>
</gene>
<dbReference type="AlphaFoldDB" id="A0A1J4KS17"/>
<protein>
    <submittedName>
        <fullName evidence="3">Kelch motif family protein</fullName>
    </submittedName>
</protein>
<evidence type="ECO:0000256" key="2">
    <source>
        <dbReference type="ARBA" id="ARBA00022737"/>
    </source>
</evidence>
<reference evidence="3" key="1">
    <citation type="submission" date="2016-10" db="EMBL/GenBank/DDBJ databases">
        <authorList>
            <person name="Benchimol M."/>
            <person name="Almeida L.G."/>
            <person name="Vasconcelos A.T."/>
            <person name="Perreira-Neves A."/>
            <person name="Rosa I.A."/>
            <person name="Tasca T."/>
            <person name="Bogo M.R."/>
            <person name="de Souza W."/>
        </authorList>
    </citation>
    <scope>NUCLEOTIDE SEQUENCE [LARGE SCALE GENOMIC DNA]</scope>
    <source>
        <strain evidence="3">K</strain>
    </source>
</reference>
<dbReference type="SUPFAM" id="SSF117281">
    <property type="entry name" value="Kelch motif"/>
    <property type="match status" value="1"/>
</dbReference>
<evidence type="ECO:0000313" key="4">
    <source>
        <dbReference type="Proteomes" id="UP000179807"/>
    </source>
</evidence>